<sequence length="1797" mass="204344">MRLFRKLTKKEWKEISEKYKDGGIHMFRGKRTLFYNGEKLWDVENREHLIYNDEERQTWQVIIILPGVEVIPDHTFQECGNVKTVIMADTVRRIETDAFSQCYSLKFVKLSTNLEYIGASAFSFCECLTSIFIPPSCREIGTWAFYECKKLIILSVPQHTQLGEGVITDTALIHRTESYHQQDDNTKEAPNLWNLPIIPAMKEPIFNENNSQILDVKASVTGQDTLPLAEIPSSKIFGNPDWIKNRHKNFPVHNLCCSEYPTFSTRTVMILRELNCSTKDECGMTPLMYLICNQTADFDLIQKMVQFGGKELLMVQDNKGWNCLHYACWVGDITIQKLIVKNGGVELADTLLHDDSIFKGRRSSDVIQSALLIHTYMNTIKSTIDHGIAETAILEKLLQSKPSYADIHDIIHKEEIHKHIPPQHLISFKEYNQALLDQELKSFHDLKEKVPLMRSTITVVGRGRDGKTCTINSLKGLPFQPYCESTKGSKTSEVNVHEIGIHVTNVEASDVSFEDAERDSSSRFRSVSSHLIKGNREREYVQTNNINSDNASTSTDGFSESNSLPVTASTDDTSESNSLLLKRRKVEQADQVLRTEEDVAKKVDDIDLATSKDGKSIRFTIYDNGGQRVFRCIQNLLLSREGIFIVVFDIMKIFDESSRAEALEHLEYWVSSIKLDACQESGSDATKDNKSVQEENNRDIDASIKYPPVILVGTHYDEFKKLKGDVATGLKTLNNILIETLPLTDLVPLGNPPGKSESNRLHLYNQQQNLCFWPVDNSNSEDENILKLRKVILDAAMNDEGFDISQEVPISMLRTMDRLTEISQKQPIIPIIDEKGNQESVMKVMSDCGVFESDKIENENICRDLLTKYHNLGHFIYFHQVQALQDFCILDPQWLMDMITYIVRDFRYHWFLRDTNAIKMNNGISWNRLKDHGILDIPLLRQLWVGTSKAHIDFLSEVLLKIGIFGKSSDYFTVPIVPTITSEAAYIESKNKMSETLEERILVGHIDMKKQRFALVPFYCRLVNALVVKDGPTPTILFSACVLRHEGNGQMFALLLDYSSSKILIVSSHSEFKEKVVVKDIRKISDKLNTIFYGDHLEFEVIAEQDRGKEPQRLQNEGEARHIYRSRVESETRMQDVDPFKKTLEENLVLCEQNKDLVNLLKQKVDTEKAKTLSKTMLSASEDVSTSTLQRWYHNDTASFMKDLLPQLGVVNIFDKNNVTAAIKELGPPLKPTNYMIACIDEKEFSTEKELIRYKLSSSKYTAQFADLSDEWEGEILIYRCCEKYDSTLLHFGAHKGTLEEANLKSVFSDQTITSQTKCCVINSCQSKEVIETVTKALSQKDIIYWDSEVDNEAAIRFSMEFYGILFANEKNSFEFKRAFEKAKFLMESHKFVFADPNKESCSAGQTIAGVLKLLPENSREENTNKKRKIDGNCSTATEIMNEEMGDTQMDNNDSSQGQSTAATDVINSEHHIQNEGQSTATAQVNSQHQIQNATQTSPTQNTLSVSDLVTTNGSVGQEQGIQRSVSHHTADDDNTSSQSGNQNGSNSTTALTTDNEGSDTGNNSTMPGGQNVSTSSNNQNETEKKIVFGEDFTKASHEANQKQIWIDKCKFIMDNLVAQNHDFNDYLPAEVSTIKAALESRTYEKIHDFNTAVQALFENLERTLKTTRHGSAEMTEEQIHGYFELKGKLAAIHLAWNWYRTEYDRFMNTSRKLVPFQYHTEAKKGGKIYCQQRYHYSFDSGCKRKNKTGYCQFLDKISPTPQNYCSLCKGIFCKEQRCQIVQEQSDTKTNSVMYAA</sequence>
<evidence type="ECO:0000256" key="1">
    <source>
        <dbReference type="SAM" id="MobiDB-lite"/>
    </source>
</evidence>
<comment type="caution">
    <text evidence="2">The sequence shown here is derived from an EMBL/GenBank/DDBJ whole genome shotgun (WGS) entry which is preliminary data.</text>
</comment>
<organism evidence="2 3">
    <name type="scientific">Chaetoceros tenuissimus</name>
    <dbReference type="NCBI Taxonomy" id="426638"/>
    <lineage>
        <taxon>Eukaryota</taxon>
        <taxon>Sar</taxon>
        <taxon>Stramenopiles</taxon>
        <taxon>Ochrophyta</taxon>
        <taxon>Bacillariophyta</taxon>
        <taxon>Coscinodiscophyceae</taxon>
        <taxon>Chaetocerotophycidae</taxon>
        <taxon>Chaetocerotales</taxon>
        <taxon>Chaetocerotaceae</taxon>
        <taxon>Chaetoceros</taxon>
    </lineage>
</organism>
<dbReference type="SMART" id="SM00248">
    <property type="entry name" value="ANK"/>
    <property type="match status" value="2"/>
</dbReference>
<proteinExistence type="predicted"/>
<dbReference type="Gene3D" id="3.40.50.300">
    <property type="entry name" value="P-loop containing nucleotide triphosphate hydrolases"/>
    <property type="match status" value="1"/>
</dbReference>
<feature type="compositionally biased region" description="Polar residues" evidence="1">
    <location>
        <begin position="1551"/>
        <end position="1581"/>
    </location>
</feature>
<keyword evidence="3" id="KW-1185">Reference proteome</keyword>
<dbReference type="InterPro" id="IPR002110">
    <property type="entry name" value="Ankyrin_rpt"/>
</dbReference>
<protein>
    <submittedName>
        <fullName evidence="2">Uncharacterized protein</fullName>
    </submittedName>
</protein>
<feature type="region of interest" description="Disordered" evidence="1">
    <location>
        <begin position="1476"/>
        <end position="1503"/>
    </location>
</feature>
<dbReference type="SUPFAM" id="SSF52058">
    <property type="entry name" value="L domain-like"/>
    <property type="match status" value="1"/>
</dbReference>
<evidence type="ECO:0000313" key="2">
    <source>
        <dbReference type="EMBL" id="GFH61912.1"/>
    </source>
</evidence>
<accession>A0AAD3DDD9</accession>
<feature type="compositionally biased region" description="Low complexity" evidence="1">
    <location>
        <begin position="1536"/>
        <end position="1550"/>
    </location>
</feature>
<name>A0AAD3DDD9_9STRA</name>
<feature type="region of interest" description="Disordered" evidence="1">
    <location>
        <begin position="535"/>
        <end position="577"/>
    </location>
</feature>
<feature type="compositionally biased region" description="Polar residues" evidence="1">
    <location>
        <begin position="541"/>
        <end position="577"/>
    </location>
</feature>
<dbReference type="Gene3D" id="1.25.40.20">
    <property type="entry name" value="Ankyrin repeat-containing domain"/>
    <property type="match status" value="1"/>
</dbReference>
<dbReference type="InterPro" id="IPR027417">
    <property type="entry name" value="P-loop_NTPase"/>
</dbReference>
<reference evidence="2 3" key="1">
    <citation type="journal article" date="2021" name="Sci. Rep.">
        <title>The genome of the diatom Chaetoceros tenuissimus carries an ancient integrated fragment of an extant virus.</title>
        <authorList>
            <person name="Hongo Y."/>
            <person name="Kimura K."/>
            <person name="Takaki Y."/>
            <person name="Yoshida Y."/>
            <person name="Baba S."/>
            <person name="Kobayashi G."/>
            <person name="Nagasaki K."/>
            <person name="Hano T."/>
            <person name="Tomaru Y."/>
        </authorList>
    </citation>
    <scope>NUCLEOTIDE SEQUENCE [LARGE SCALE GENOMIC DNA]</scope>
    <source>
        <strain evidence="2 3">NIES-3715</strain>
    </source>
</reference>
<dbReference type="InterPro" id="IPR036770">
    <property type="entry name" value="Ankyrin_rpt-contain_sf"/>
</dbReference>
<dbReference type="Gene3D" id="3.80.10.10">
    <property type="entry name" value="Ribonuclease Inhibitor"/>
    <property type="match status" value="1"/>
</dbReference>
<evidence type="ECO:0000313" key="3">
    <source>
        <dbReference type="Proteomes" id="UP001054902"/>
    </source>
</evidence>
<dbReference type="SUPFAM" id="SSF48403">
    <property type="entry name" value="Ankyrin repeat"/>
    <property type="match status" value="1"/>
</dbReference>
<dbReference type="InterPro" id="IPR032675">
    <property type="entry name" value="LRR_dom_sf"/>
</dbReference>
<dbReference type="Proteomes" id="UP001054902">
    <property type="component" value="Unassembled WGS sequence"/>
</dbReference>
<gene>
    <name evidence="2" type="ORF">CTEN210_18388</name>
</gene>
<feature type="region of interest" description="Disordered" evidence="1">
    <location>
        <begin position="1520"/>
        <end position="1582"/>
    </location>
</feature>
<dbReference type="InterPro" id="IPR026906">
    <property type="entry name" value="LRR_5"/>
</dbReference>
<dbReference type="Pfam" id="PF13306">
    <property type="entry name" value="LRR_5"/>
    <property type="match status" value="1"/>
</dbReference>
<dbReference type="EMBL" id="BLLK01000075">
    <property type="protein sequence ID" value="GFH61912.1"/>
    <property type="molecule type" value="Genomic_DNA"/>
</dbReference>
<dbReference type="SUPFAM" id="SSF52540">
    <property type="entry name" value="P-loop containing nucleoside triphosphate hydrolases"/>
    <property type="match status" value="1"/>
</dbReference>